<proteinExistence type="inferred from homology"/>
<keyword evidence="2 6" id="KW-0808">Transferase</keyword>
<keyword evidence="9" id="KW-1185">Reference proteome</keyword>
<evidence type="ECO:0000256" key="1">
    <source>
        <dbReference type="ARBA" id="ARBA00005380"/>
    </source>
</evidence>
<dbReference type="GO" id="GO:0016301">
    <property type="term" value="F:kinase activity"/>
    <property type="evidence" value="ECO:0007669"/>
    <property type="project" value="UniProtKB-KW"/>
</dbReference>
<keyword evidence="4 8" id="KW-0418">Kinase</keyword>
<dbReference type="EMBL" id="BMIW01000011">
    <property type="protein sequence ID" value="GGF97949.1"/>
    <property type="molecule type" value="Genomic_DNA"/>
</dbReference>
<name>A0ABQ1VTX6_9BACL</name>
<dbReference type="Proteomes" id="UP000608420">
    <property type="component" value="Unassembled WGS sequence"/>
</dbReference>
<dbReference type="PIRSF" id="PIRSF000535">
    <property type="entry name" value="1PFK/6PFK/LacC"/>
    <property type="match status" value="1"/>
</dbReference>
<comment type="similarity">
    <text evidence="6">Belongs to the carbohydrate kinase PfkB family. LacC subfamily.</text>
</comment>
<dbReference type="PANTHER" id="PTHR46566:SF2">
    <property type="entry name" value="ATP-DEPENDENT 6-PHOSPHOFRUCTOKINASE ISOZYME 2"/>
    <property type="match status" value="1"/>
</dbReference>
<dbReference type="PANTHER" id="PTHR46566">
    <property type="entry name" value="1-PHOSPHOFRUCTOKINASE-RELATED"/>
    <property type="match status" value="1"/>
</dbReference>
<keyword evidence="3 6" id="KW-0547">Nucleotide-binding</keyword>
<feature type="domain" description="Carbohydrate kinase PfkB" evidence="7">
    <location>
        <begin position="8"/>
        <end position="289"/>
    </location>
</feature>
<evidence type="ECO:0000256" key="4">
    <source>
        <dbReference type="ARBA" id="ARBA00022777"/>
    </source>
</evidence>
<dbReference type="EC" id="2.7.1.144" evidence="6"/>
<comment type="similarity">
    <text evidence="1">Belongs to the carbohydrate kinase pfkB family.</text>
</comment>
<dbReference type="Pfam" id="PF00294">
    <property type="entry name" value="PfkB"/>
    <property type="match status" value="1"/>
</dbReference>
<dbReference type="InterPro" id="IPR029056">
    <property type="entry name" value="Ribokinase-like"/>
</dbReference>
<comment type="catalytic activity">
    <reaction evidence="6">
        <text>D-tagatofuranose 6-phosphate + ATP = D-tagatofuranose 1,6-bisphosphate + ADP + H(+)</text>
        <dbReference type="Rhea" id="RHEA:12420"/>
        <dbReference type="ChEBI" id="CHEBI:15378"/>
        <dbReference type="ChEBI" id="CHEBI:30616"/>
        <dbReference type="ChEBI" id="CHEBI:58694"/>
        <dbReference type="ChEBI" id="CHEBI:58695"/>
        <dbReference type="ChEBI" id="CHEBI:456216"/>
        <dbReference type="EC" id="2.7.1.144"/>
    </reaction>
</comment>
<accession>A0ABQ1VTX6</accession>
<comment type="pathway">
    <text evidence="6">Carbohydrate metabolism; D-tagatose 6-phosphate degradation; D-glyceraldehyde 3-phosphate and glycerone phosphate from D-tagatose 6-phosphate: step 1/2.</text>
</comment>
<keyword evidence="6" id="KW-0423">Lactose metabolism</keyword>
<evidence type="ECO:0000259" key="7">
    <source>
        <dbReference type="Pfam" id="PF00294"/>
    </source>
</evidence>
<keyword evidence="5 6" id="KW-0067">ATP-binding</keyword>
<evidence type="ECO:0000313" key="8">
    <source>
        <dbReference type="EMBL" id="GGF97949.1"/>
    </source>
</evidence>
<evidence type="ECO:0000256" key="2">
    <source>
        <dbReference type="ARBA" id="ARBA00022679"/>
    </source>
</evidence>
<reference evidence="9" key="1">
    <citation type="journal article" date="2019" name="Int. J. Syst. Evol. Microbiol.">
        <title>The Global Catalogue of Microorganisms (GCM) 10K type strain sequencing project: providing services to taxonomists for standard genome sequencing and annotation.</title>
        <authorList>
            <consortium name="The Broad Institute Genomics Platform"/>
            <consortium name="The Broad Institute Genome Sequencing Center for Infectious Disease"/>
            <person name="Wu L."/>
            <person name="Ma J."/>
        </authorList>
    </citation>
    <scope>NUCLEOTIDE SEQUENCE [LARGE SCALE GENOMIC DNA]</scope>
    <source>
        <strain evidence="9">CGMCC 1.15420</strain>
    </source>
</reference>
<dbReference type="Gene3D" id="3.40.1190.20">
    <property type="match status" value="1"/>
</dbReference>
<dbReference type="SUPFAM" id="SSF53613">
    <property type="entry name" value="Ribokinase-like"/>
    <property type="match status" value="1"/>
</dbReference>
<evidence type="ECO:0000313" key="9">
    <source>
        <dbReference type="Proteomes" id="UP000608420"/>
    </source>
</evidence>
<evidence type="ECO:0000256" key="5">
    <source>
        <dbReference type="ARBA" id="ARBA00022840"/>
    </source>
</evidence>
<comment type="caution">
    <text evidence="8">The sequence shown here is derived from an EMBL/GenBank/DDBJ whole genome shotgun (WGS) entry which is preliminary data.</text>
</comment>
<dbReference type="NCBIfam" id="TIGR03168">
    <property type="entry name" value="1-PFK"/>
    <property type="match status" value="1"/>
</dbReference>
<evidence type="ECO:0000256" key="3">
    <source>
        <dbReference type="ARBA" id="ARBA00022741"/>
    </source>
</evidence>
<dbReference type="InterPro" id="IPR017583">
    <property type="entry name" value="Tagatose/fructose_Pkinase"/>
</dbReference>
<dbReference type="RefSeq" id="WP_120464451.1">
    <property type="nucleotide sequence ID" value="NZ_BMIW01000011.1"/>
</dbReference>
<organism evidence="8 9">
    <name type="scientific">Paenibacillus aceti</name>
    <dbReference type="NCBI Taxonomy" id="1820010"/>
    <lineage>
        <taxon>Bacteria</taxon>
        <taxon>Bacillati</taxon>
        <taxon>Bacillota</taxon>
        <taxon>Bacilli</taxon>
        <taxon>Bacillales</taxon>
        <taxon>Paenibacillaceae</taxon>
        <taxon>Paenibacillus</taxon>
    </lineage>
</organism>
<dbReference type="InterPro" id="IPR011611">
    <property type="entry name" value="PfkB_dom"/>
</dbReference>
<evidence type="ECO:0000256" key="6">
    <source>
        <dbReference type="PIRNR" id="PIRNR000535"/>
    </source>
</evidence>
<sequence>MITTVTLNAAIDKTYYVPRFVPGEVHRVAQQIAEPGGKGNNVAKVIRLLGGEVTASGFVAGNNGAFIEKGMQAQGIHTAFVAVAGESRVCLNIMDESNSQSTELLEQGPKAGHMELAELNLRLGELTQKSNIVVLSGSLLPGASAGLYAELIDTIKSVGARVFLDTSGAALNAGMEAKPHFVKPNEHELAAWLGKEGLSETECIEAARQLSESGIPQVCVTLGERGTIALIDGAGFRVTPPEIQAVNTVGCGDSFVAGMAFSEERGDAPANRLRIATAAAAANAMSERAGHFEQDVYEKLIDQVKVAPL</sequence>
<gene>
    <name evidence="8" type="ORF">GCM10010913_19650</name>
</gene>
<dbReference type="CDD" id="cd01164">
    <property type="entry name" value="FruK_PfkB_like"/>
    <property type="match status" value="1"/>
</dbReference>
<protein>
    <recommendedName>
        <fullName evidence="6">Tagatose-6-phosphate kinase</fullName>
        <ecNumber evidence="6">2.7.1.144</ecNumber>
    </recommendedName>
</protein>